<keyword evidence="1" id="KW-0812">Transmembrane</keyword>
<protein>
    <recommendedName>
        <fullName evidence="4">DUF4064 domain-containing protein</fullName>
    </recommendedName>
</protein>
<sequence>MTPPSPNNWTVPPPPGEERPIRGKKVFAGIGLAALGQVAAIGLGVLATFLFAMSENSENALFGVYLEILLQVLLFLACLILGIVWIARKDRGIGLGLIIGWAVSVLVFPVAGIGVCIAIVNSQGAS</sequence>
<evidence type="ECO:0000256" key="1">
    <source>
        <dbReference type="SAM" id="Phobius"/>
    </source>
</evidence>
<keyword evidence="3" id="KW-1185">Reference proteome</keyword>
<proteinExistence type="predicted"/>
<evidence type="ECO:0000313" key="2">
    <source>
        <dbReference type="EMBL" id="UWZ38136.1"/>
    </source>
</evidence>
<keyword evidence="1" id="KW-1133">Transmembrane helix</keyword>
<feature type="transmembrane region" description="Helical" evidence="1">
    <location>
        <begin position="98"/>
        <end position="120"/>
    </location>
</feature>
<feature type="transmembrane region" description="Helical" evidence="1">
    <location>
        <begin position="64"/>
        <end position="86"/>
    </location>
</feature>
<dbReference type="Proteomes" id="UP001058271">
    <property type="component" value="Chromosome"/>
</dbReference>
<organism evidence="2 3">
    <name type="scientific">Dactylosporangium roseum</name>
    <dbReference type="NCBI Taxonomy" id="47989"/>
    <lineage>
        <taxon>Bacteria</taxon>
        <taxon>Bacillati</taxon>
        <taxon>Actinomycetota</taxon>
        <taxon>Actinomycetes</taxon>
        <taxon>Micromonosporales</taxon>
        <taxon>Micromonosporaceae</taxon>
        <taxon>Dactylosporangium</taxon>
    </lineage>
</organism>
<feature type="transmembrane region" description="Helical" evidence="1">
    <location>
        <begin position="26"/>
        <end position="52"/>
    </location>
</feature>
<dbReference type="EMBL" id="CP073721">
    <property type="protein sequence ID" value="UWZ38136.1"/>
    <property type="molecule type" value="Genomic_DNA"/>
</dbReference>
<evidence type="ECO:0000313" key="3">
    <source>
        <dbReference type="Proteomes" id="UP001058271"/>
    </source>
</evidence>
<accession>A0ABY5Z7T1</accession>
<reference evidence="2" key="1">
    <citation type="submission" date="2021-04" db="EMBL/GenBank/DDBJ databases">
        <title>Biosynthetic gene clusters of Dactylosporangioum roseum.</title>
        <authorList>
            <person name="Hartkoorn R.C."/>
            <person name="Beaudoing E."/>
            <person name="Hot D."/>
            <person name="Moureu S."/>
        </authorList>
    </citation>
    <scope>NUCLEOTIDE SEQUENCE</scope>
    <source>
        <strain evidence="2">NRRL B-16295</strain>
    </source>
</reference>
<dbReference type="RefSeq" id="WP_260727513.1">
    <property type="nucleotide sequence ID" value="NZ_BAAABS010000033.1"/>
</dbReference>
<keyword evidence="1" id="KW-0472">Membrane</keyword>
<name>A0ABY5Z7T1_9ACTN</name>
<gene>
    <name evidence="2" type="ORF">Drose_07730</name>
</gene>
<evidence type="ECO:0008006" key="4">
    <source>
        <dbReference type="Google" id="ProtNLM"/>
    </source>
</evidence>